<gene>
    <name evidence="1 3 4" type="ORF">SRAE_1000034000</name>
</gene>
<dbReference type="RefSeq" id="XP_024501267.1">
    <property type="nucleotide sequence ID" value="XM_024647161.1"/>
</dbReference>
<evidence type="ECO:0000313" key="4">
    <source>
        <dbReference type="WormBase" id="SRAE_1000034000"/>
    </source>
</evidence>
<reference evidence="1" key="2">
    <citation type="submission" date="2014-09" db="EMBL/GenBank/DDBJ databases">
        <authorList>
            <person name="Aslett A.Martin."/>
        </authorList>
    </citation>
    <scope>NUCLEOTIDE SEQUENCE</scope>
    <source>
        <strain evidence="1">ED321 Heterogonic</strain>
    </source>
</reference>
<dbReference type="STRING" id="34506.A0A090KX34"/>
<keyword evidence="1" id="KW-0689">Ribosomal protein</keyword>
<dbReference type="GO" id="GO:0005840">
    <property type="term" value="C:ribosome"/>
    <property type="evidence" value="ECO:0007669"/>
    <property type="project" value="UniProtKB-KW"/>
</dbReference>
<reference evidence="2" key="1">
    <citation type="submission" date="2014-09" db="EMBL/GenBank/DDBJ databases">
        <authorList>
            <person name="Martin A.A."/>
        </authorList>
    </citation>
    <scope>NUCLEOTIDE SEQUENCE</scope>
    <source>
        <strain evidence="2">ED321</strain>
    </source>
</reference>
<proteinExistence type="predicted"/>
<organism evidence="1">
    <name type="scientific">Strongyloides ratti</name>
    <name type="common">Parasitic roundworm</name>
    <dbReference type="NCBI Taxonomy" id="34506"/>
    <lineage>
        <taxon>Eukaryota</taxon>
        <taxon>Metazoa</taxon>
        <taxon>Ecdysozoa</taxon>
        <taxon>Nematoda</taxon>
        <taxon>Chromadorea</taxon>
        <taxon>Rhabditida</taxon>
        <taxon>Tylenchina</taxon>
        <taxon>Panagrolaimomorpha</taxon>
        <taxon>Strongyloidoidea</taxon>
        <taxon>Strongyloididae</taxon>
        <taxon>Strongyloides</taxon>
    </lineage>
</organism>
<dbReference type="WormBase" id="SRAE_1000034000">
    <property type="protein sequence ID" value="SRP02667"/>
    <property type="gene ID" value="WBGene00256935"/>
</dbReference>
<evidence type="ECO:0000313" key="2">
    <source>
        <dbReference type="Proteomes" id="UP000035682"/>
    </source>
</evidence>
<dbReference type="Proteomes" id="UP000035682">
    <property type="component" value="Unplaced"/>
</dbReference>
<evidence type="ECO:0000313" key="3">
    <source>
        <dbReference type="WBParaSite" id="SRAE_1000034000.1"/>
    </source>
</evidence>
<evidence type="ECO:0000313" key="1">
    <source>
        <dbReference type="EMBL" id="CEF62065.1"/>
    </source>
</evidence>
<dbReference type="CTD" id="36374430"/>
<keyword evidence="1" id="KW-0687">Ribonucleoprotein</keyword>
<dbReference type="GeneID" id="36374430"/>
<dbReference type="AlphaFoldDB" id="A0A090KX34"/>
<accession>A0A090KX34</accession>
<sequence>MIYSPLKRLTFFPSKFINRVQFLSCSIPNRCNLESEEIENIPTNEILTKATTRPRDLLPYIDTKLHEDDFFKMSELVTINELFRRKVHFGHKIGTLSENMKWALYGERLGSFKFFSTCCLSWWNGIICLI</sequence>
<dbReference type="EMBL" id="LN609528">
    <property type="protein sequence ID" value="CEF62065.1"/>
    <property type="molecule type" value="Genomic_DNA"/>
</dbReference>
<protein>
    <submittedName>
        <fullName evidence="1 3">28S ribosomal protein S2, mitochondrial</fullName>
    </submittedName>
</protein>
<keyword evidence="2" id="KW-1185">Reference proteome</keyword>
<dbReference type="OrthoDB" id="2320368at2759"/>
<dbReference type="WBParaSite" id="SRAE_1000034000.1">
    <property type="protein sequence ID" value="SRAE_1000034000.1"/>
    <property type="gene ID" value="WBGene00256935"/>
</dbReference>
<name>A0A090KX34_STRRB</name>
<reference evidence="3" key="3">
    <citation type="submission" date="2020-12" db="UniProtKB">
        <authorList>
            <consortium name="WormBaseParasite"/>
        </authorList>
    </citation>
    <scope>IDENTIFICATION</scope>
</reference>